<keyword evidence="2" id="KW-0503">Monooxygenase</keyword>
<dbReference type="Pfam" id="PF03992">
    <property type="entry name" value="ABM"/>
    <property type="match status" value="1"/>
</dbReference>
<keyword evidence="2" id="KW-0560">Oxidoreductase</keyword>
<reference evidence="2 3" key="1">
    <citation type="submission" date="2019-07" db="EMBL/GenBank/DDBJ databases">
        <title>Genomic Encyclopedia of Archaeal and Bacterial Type Strains, Phase II (KMG-II): from individual species to whole genera.</title>
        <authorList>
            <person name="Goeker M."/>
        </authorList>
    </citation>
    <scope>NUCLEOTIDE SEQUENCE [LARGE SCALE GENOMIC DNA]</scope>
    <source>
        <strain evidence="2 3">DSM 18850</strain>
    </source>
</reference>
<comment type="caution">
    <text evidence="2">The sequence shown here is derived from an EMBL/GenBank/DDBJ whole genome shotgun (WGS) entry which is preliminary data.</text>
</comment>
<dbReference type="Gene3D" id="3.30.70.100">
    <property type="match status" value="1"/>
</dbReference>
<dbReference type="InterPro" id="IPR011008">
    <property type="entry name" value="Dimeric_a/b-barrel"/>
</dbReference>
<evidence type="ECO:0000313" key="3">
    <source>
        <dbReference type="Proteomes" id="UP000325105"/>
    </source>
</evidence>
<dbReference type="PANTHER" id="PTHR33336">
    <property type="entry name" value="QUINOL MONOOXYGENASE YGIN-RELATED"/>
    <property type="match status" value="1"/>
</dbReference>
<dbReference type="RefSeq" id="WP_148908933.1">
    <property type="nucleotide sequence ID" value="NZ_VNHX01000012.1"/>
</dbReference>
<dbReference type="Proteomes" id="UP000325105">
    <property type="component" value="Unassembled WGS sequence"/>
</dbReference>
<gene>
    <name evidence="2" type="ORF">BC792_112116</name>
</gene>
<dbReference type="EMBL" id="VNHX01000012">
    <property type="protein sequence ID" value="TYP94451.1"/>
    <property type="molecule type" value="Genomic_DNA"/>
</dbReference>
<feature type="domain" description="ABM" evidence="1">
    <location>
        <begin position="3"/>
        <end position="91"/>
    </location>
</feature>
<protein>
    <submittedName>
        <fullName evidence="2">Quinol monooxygenase YgiN</fullName>
    </submittedName>
</protein>
<dbReference type="SUPFAM" id="SSF54909">
    <property type="entry name" value="Dimeric alpha+beta barrel"/>
    <property type="match status" value="1"/>
</dbReference>
<evidence type="ECO:0000313" key="2">
    <source>
        <dbReference type="EMBL" id="TYP94451.1"/>
    </source>
</evidence>
<dbReference type="PANTHER" id="PTHR33336:SF15">
    <property type="entry name" value="ABM DOMAIN-CONTAINING PROTEIN"/>
    <property type="match status" value="1"/>
</dbReference>
<accession>A0A5S5DEW6</accession>
<dbReference type="AlphaFoldDB" id="A0A5S5DEW6"/>
<dbReference type="GO" id="GO:0004497">
    <property type="term" value="F:monooxygenase activity"/>
    <property type="evidence" value="ECO:0007669"/>
    <property type="project" value="UniProtKB-KW"/>
</dbReference>
<dbReference type="InterPro" id="IPR050744">
    <property type="entry name" value="AI-2_Isomerase_LsrG"/>
</dbReference>
<proteinExistence type="predicted"/>
<organism evidence="2 3">
    <name type="scientific">Sphingobacterium allocomposti</name>
    <dbReference type="NCBI Taxonomy" id="415956"/>
    <lineage>
        <taxon>Bacteria</taxon>
        <taxon>Pseudomonadati</taxon>
        <taxon>Bacteroidota</taxon>
        <taxon>Sphingobacteriia</taxon>
        <taxon>Sphingobacteriales</taxon>
        <taxon>Sphingobacteriaceae</taxon>
        <taxon>Sphingobacterium</taxon>
    </lineage>
</organism>
<dbReference type="OrthoDB" id="9806189at2"/>
<name>A0A5S5DEW6_9SPHI</name>
<keyword evidence="3" id="KW-1185">Reference proteome</keyword>
<evidence type="ECO:0000259" key="1">
    <source>
        <dbReference type="PROSITE" id="PS51725"/>
    </source>
</evidence>
<dbReference type="PROSITE" id="PS51725">
    <property type="entry name" value="ABM"/>
    <property type="match status" value="1"/>
</dbReference>
<sequence length="95" mass="11269">MYIYLTAVVKAKPAFRKEVLAVLENMVRETRKERGCIQYDLHQGIDNKDVFVFYEIWENEKELEKHNSQPYIQAFIGLAGEKLEDDIVVYRTEKI</sequence>
<dbReference type="InterPro" id="IPR007138">
    <property type="entry name" value="ABM_dom"/>
</dbReference>